<proteinExistence type="predicted"/>
<dbReference type="PANTHER" id="PTHR44757:SF2">
    <property type="entry name" value="BIOFILM ARCHITECTURE MAINTENANCE PROTEIN MBAA"/>
    <property type="match status" value="1"/>
</dbReference>
<sequence length="880" mass="96761">MIQPLPAPNPFAGLARWPLLRAALLMLAATLLLGWLFRQADTLTSPEPQHYGRELRRLLNIDAELDTAVLASGEGLQRDFDGITTSMREFTELGASVATVPAFLGEADRRRLGAEIAALRAVVAEKAELVDRFKRETSVLRNSLAYFPAATDRLIEEGMLPPAVSRQTGIVARNVMGFVLDAQPMRAAEMWERLDQLAIVALTLPPAQRERVVNLIAHGRIILDRKPVLDTITRDILALPTGARAESVIHAYVDGYQHATDRAHTYRVLLFVVALGLAGYLMIAILRLQRTSLALAGANEHLEERIQTLRLTESELHLYANVFTNASEGMAITDAQARIVAVNPAFTDITGYSIEEIHGRTPAVLASGRQDAAFYREMWATLGKRGQWQGEIWNRRRSGEIYPEWLSITAITEGDGGVSHYIGIFSDITDRKESEARIRHLAHHDALTGLPNRLLLQDRLGQAILKARRNSTQAAVLFLDLDRFKTINDTLGHEIGDGLLRQVTQRCLGAVRETDTVARQGGDEFVIVLPDLEHGQDAGTIARKILAALTEPCRLGPHELTVTGSIGIALYPGDGADPSMLLRNADAAMYRAKADGRNGFQFYAADMNTHSLGELLLEHQLRGALDRNELRLYFQPKVNAADGCIEGCEALLRWQHPDLGLLAPGRFVPAAEESGLIVPIGEWVLREACRQLRAWIDAGLAPVPVAVNLSGQQFAHQDIVALVREALAEHRLPAPMLELELTETMLMRDLERTIATLAELRAMGVTLAIDDFGTGYSSLAYLRQFDVNALKIDRSFVHDIRPGSSDGKIATAVIALAHNLGLTVTAEGVETAAQQHFLARHGCDQLQGFLFGQPEPAEAFAQRLADDDRRAPHVRLVSAH</sequence>
<feature type="domain" description="PAC" evidence="4">
    <location>
        <begin position="388"/>
        <end position="440"/>
    </location>
</feature>
<feature type="transmembrane region" description="Helical" evidence="2">
    <location>
        <begin position="20"/>
        <end position="37"/>
    </location>
</feature>
<protein>
    <submittedName>
        <fullName evidence="7">EAL/GGDEF/PAS/PAC-domain containing signalling protein</fullName>
    </submittedName>
</protein>
<dbReference type="InterPro" id="IPR000014">
    <property type="entry name" value="PAS"/>
</dbReference>
<dbReference type="PROSITE" id="PS50883">
    <property type="entry name" value="EAL"/>
    <property type="match status" value="1"/>
</dbReference>
<dbReference type="SUPFAM" id="SSF55073">
    <property type="entry name" value="Nucleotide cyclase"/>
    <property type="match status" value="1"/>
</dbReference>
<evidence type="ECO:0000256" key="2">
    <source>
        <dbReference type="SAM" id="Phobius"/>
    </source>
</evidence>
<dbReference type="InterPro" id="IPR029787">
    <property type="entry name" value="Nucleotide_cyclase"/>
</dbReference>
<dbReference type="FunFam" id="3.20.20.450:FF:000001">
    <property type="entry name" value="Cyclic di-GMP phosphodiesterase yahA"/>
    <property type="match status" value="1"/>
</dbReference>
<dbReference type="Pfam" id="PF00563">
    <property type="entry name" value="EAL"/>
    <property type="match status" value="1"/>
</dbReference>
<dbReference type="Proteomes" id="UP000002588">
    <property type="component" value="Chromosome"/>
</dbReference>
<feature type="transmembrane region" description="Helical" evidence="2">
    <location>
        <begin position="268"/>
        <end position="286"/>
    </location>
</feature>
<dbReference type="InterPro" id="IPR045812">
    <property type="entry name" value="DAHL"/>
</dbReference>
<dbReference type="SMART" id="SM00052">
    <property type="entry name" value="EAL"/>
    <property type="match status" value="1"/>
</dbReference>
<dbReference type="CDD" id="cd01948">
    <property type="entry name" value="EAL"/>
    <property type="match status" value="1"/>
</dbReference>
<dbReference type="PANTHER" id="PTHR44757">
    <property type="entry name" value="DIGUANYLATE CYCLASE DGCP"/>
    <property type="match status" value="1"/>
</dbReference>
<dbReference type="SMART" id="SM00091">
    <property type="entry name" value="PAS"/>
    <property type="match status" value="1"/>
</dbReference>
<keyword evidence="2" id="KW-0812">Transmembrane</keyword>
<dbReference type="RefSeq" id="WP_011765011.1">
    <property type="nucleotide sequence ID" value="NC_008702.1"/>
</dbReference>
<dbReference type="GO" id="GO:0071111">
    <property type="term" value="F:cyclic-guanylate-specific phosphodiesterase activity"/>
    <property type="evidence" value="ECO:0007669"/>
    <property type="project" value="UniProtKB-EC"/>
</dbReference>
<dbReference type="CDD" id="cd01949">
    <property type="entry name" value="GGDEF"/>
    <property type="match status" value="1"/>
</dbReference>
<dbReference type="FunFam" id="3.30.70.270:FF:000001">
    <property type="entry name" value="Diguanylate cyclase domain protein"/>
    <property type="match status" value="1"/>
</dbReference>
<dbReference type="KEGG" id="azo:azo1278"/>
<dbReference type="HOGENOM" id="CLU_000445_70_50_4"/>
<dbReference type="GO" id="GO:0071732">
    <property type="term" value="P:cellular response to nitric oxide"/>
    <property type="evidence" value="ECO:0007669"/>
    <property type="project" value="UniProtKB-ARBA"/>
</dbReference>
<dbReference type="InterPro" id="IPR035919">
    <property type="entry name" value="EAL_sf"/>
</dbReference>
<dbReference type="InterPro" id="IPR000700">
    <property type="entry name" value="PAS-assoc_C"/>
</dbReference>
<evidence type="ECO:0000256" key="1">
    <source>
        <dbReference type="ARBA" id="ARBA00051114"/>
    </source>
</evidence>
<dbReference type="Pfam" id="PF19443">
    <property type="entry name" value="DAHL"/>
    <property type="match status" value="1"/>
</dbReference>
<dbReference type="SMART" id="SM00267">
    <property type="entry name" value="GGDEF"/>
    <property type="match status" value="1"/>
</dbReference>
<evidence type="ECO:0000259" key="6">
    <source>
        <dbReference type="PROSITE" id="PS50887"/>
    </source>
</evidence>
<feature type="domain" description="GGDEF" evidence="6">
    <location>
        <begin position="472"/>
        <end position="605"/>
    </location>
</feature>
<dbReference type="Gene3D" id="3.20.20.450">
    <property type="entry name" value="EAL domain"/>
    <property type="match status" value="1"/>
</dbReference>
<organism evidence="7 8">
    <name type="scientific">Azoarcus sp. (strain BH72)</name>
    <dbReference type="NCBI Taxonomy" id="418699"/>
    <lineage>
        <taxon>Bacteria</taxon>
        <taxon>Pseudomonadati</taxon>
        <taxon>Pseudomonadota</taxon>
        <taxon>Betaproteobacteria</taxon>
        <taxon>Rhodocyclales</taxon>
        <taxon>Zoogloeaceae</taxon>
        <taxon>Azoarcus</taxon>
    </lineage>
</organism>
<dbReference type="InterPro" id="IPR035965">
    <property type="entry name" value="PAS-like_dom_sf"/>
</dbReference>
<evidence type="ECO:0000259" key="3">
    <source>
        <dbReference type="PROSITE" id="PS50112"/>
    </source>
</evidence>
<dbReference type="AlphaFoldDB" id="A1K4Z0"/>
<evidence type="ECO:0000259" key="5">
    <source>
        <dbReference type="PROSITE" id="PS50883"/>
    </source>
</evidence>
<accession>A1K4Z0</accession>
<dbReference type="InterPro" id="IPR000160">
    <property type="entry name" value="GGDEF_dom"/>
</dbReference>
<dbReference type="PROSITE" id="PS50112">
    <property type="entry name" value="PAS"/>
    <property type="match status" value="1"/>
</dbReference>
<keyword evidence="8" id="KW-1185">Reference proteome</keyword>
<evidence type="ECO:0000313" key="8">
    <source>
        <dbReference type="Proteomes" id="UP000002588"/>
    </source>
</evidence>
<feature type="domain" description="PAS" evidence="3">
    <location>
        <begin position="315"/>
        <end position="361"/>
    </location>
</feature>
<dbReference type="NCBIfam" id="TIGR00229">
    <property type="entry name" value="sensory_box"/>
    <property type="match status" value="1"/>
</dbReference>
<dbReference type="PROSITE" id="PS50887">
    <property type="entry name" value="GGDEF"/>
    <property type="match status" value="1"/>
</dbReference>
<dbReference type="CDD" id="cd00130">
    <property type="entry name" value="PAS"/>
    <property type="match status" value="1"/>
</dbReference>
<name>A1K4Z0_AZOSB</name>
<dbReference type="eggNOG" id="COG5001">
    <property type="taxonomic scope" value="Bacteria"/>
</dbReference>
<dbReference type="NCBIfam" id="TIGR00254">
    <property type="entry name" value="GGDEF"/>
    <property type="match status" value="1"/>
</dbReference>
<dbReference type="InterPro" id="IPR052155">
    <property type="entry name" value="Biofilm_reg_signaling"/>
</dbReference>
<feature type="domain" description="EAL" evidence="5">
    <location>
        <begin position="614"/>
        <end position="868"/>
    </location>
</feature>
<dbReference type="InterPro" id="IPR001610">
    <property type="entry name" value="PAC"/>
</dbReference>
<dbReference type="Pfam" id="PF13426">
    <property type="entry name" value="PAS_9"/>
    <property type="match status" value="1"/>
</dbReference>
<dbReference type="STRING" id="62928.azo1278"/>
<dbReference type="SUPFAM" id="SSF55785">
    <property type="entry name" value="PYP-like sensor domain (PAS domain)"/>
    <property type="match status" value="1"/>
</dbReference>
<dbReference type="EMBL" id="AM406670">
    <property type="protein sequence ID" value="CAL93895.1"/>
    <property type="molecule type" value="Genomic_DNA"/>
</dbReference>
<dbReference type="Gene3D" id="3.30.450.20">
    <property type="entry name" value="PAS domain"/>
    <property type="match status" value="1"/>
</dbReference>
<comment type="catalytic activity">
    <reaction evidence="1">
        <text>3',3'-c-di-GMP + H2O = 5'-phosphoguanylyl(3'-&gt;5')guanosine + H(+)</text>
        <dbReference type="Rhea" id="RHEA:24902"/>
        <dbReference type="ChEBI" id="CHEBI:15377"/>
        <dbReference type="ChEBI" id="CHEBI:15378"/>
        <dbReference type="ChEBI" id="CHEBI:58754"/>
        <dbReference type="ChEBI" id="CHEBI:58805"/>
        <dbReference type="EC" id="3.1.4.52"/>
    </reaction>
    <physiologicalReaction direction="left-to-right" evidence="1">
        <dbReference type="Rhea" id="RHEA:24903"/>
    </physiologicalReaction>
</comment>
<dbReference type="InterPro" id="IPR001633">
    <property type="entry name" value="EAL_dom"/>
</dbReference>
<dbReference type="InterPro" id="IPR043128">
    <property type="entry name" value="Rev_trsase/Diguanyl_cyclase"/>
</dbReference>
<gene>
    <name evidence="7" type="ordered locus">azo1278</name>
</gene>
<dbReference type="Pfam" id="PF00990">
    <property type="entry name" value="GGDEF"/>
    <property type="match status" value="1"/>
</dbReference>
<evidence type="ECO:0000259" key="4">
    <source>
        <dbReference type="PROSITE" id="PS50113"/>
    </source>
</evidence>
<reference evidence="7 8" key="1">
    <citation type="journal article" date="2006" name="Nat. Biotechnol.">
        <title>Complete genome of the mutualistic, N2-fixing grass endophyte Azoarcus sp. strain BH72.</title>
        <authorList>
            <person name="Krause A."/>
            <person name="Ramakumar A."/>
            <person name="Bartels D."/>
            <person name="Battistoni F."/>
            <person name="Bekel T."/>
            <person name="Boch J."/>
            <person name="Boehm M."/>
            <person name="Friedrich F."/>
            <person name="Hurek T."/>
            <person name="Krause L."/>
            <person name="Linke B."/>
            <person name="McHardy A.C."/>
            <person name="Sarkar A."/>
            <person name="Schneiker S."/>
            <person name="Syed A.A."/>
            <person name="Thauer R."/>
            <person name="Vorhoelter F.-J."/>
            <person name="Weidner S."/>
            <person name="Puehler A."/>
            <person name="Reinhold-Hurek B."/>
            <person name="Kaiser O."/>
            <person name="Goesmann A."/>
        </authorList>
    </citation>
    <scope>NUCLEOTIDE SEQUENCE [LARGE SCALE GENOMIC DNA]</scope>
    <source>
        <strain evidence="7 8">BH72</strain>
    </source>
</reference>
<keyword evidence="2" id="KW-0472">Membrane</keyword>
<evidence type="ECO:0000313" key="7">
    <source>
        <dbReference type="EMBL" id="CAL93895.1"/>
    </source>
</evidence>
<dbReference type="PROSITE" id="PS50113">
    <property type="entry name" value="PAC"/>
    <property type="match status" value="1"/>
</dbReference>
<dbReference type="SUPFAM" id="SSF141868">
    <property type="entry name" value="EAL domain-like"/>
    <property type="match status" value="1"/>
</dbReference>
<keyword evidence="2" id="KW-1133">Transmembrane helix</keyword>
<dbReference type="SMART" id="SM00086">
    <property type="entry name" value="PAC"/>
    <property type="match status" value="1"/>
</dbReference>
<dbReference type="Gene3D" id="3.30.70.270">
    <property type="match status" value="1"/>
</dbReference>